<organism evidence="6 7">
    <name type="scientific">Limnothrix redekei LRLZ20PSL1</name>
    <dbReference type="NCBI Taxonomy" id="3112953"/>
    <lineage>
        <taxon>Bacteria</taxon>
        <taxon>Bacillati</taxon>
        <taxon>Cyanobacteriota</taxon>
        <taxon>Cyanophyceae</taxon>
        <taxon>Pseudanabaenales</taxon>
        <taxon>Pseudanabaenaceae</taxon>
        <taxon>Limnothrix</taxon>
    </lineage>
</organism>
<feature type="compositionally biased region" description="Basic residues" evidence="3">
    <location>
        <begin position="23"/>
        <end position="33"/>
    </location>
</feature>
<evidence type="ECO:0000256" key="3">
    <source>
        <dbReference type="SAM" id="MobiDB-lite"/>
    </source>
</evidence>
<proteinExistence type="inferred from homology"/>
<feature type="domain" description="Multidrug resistance protein MdtA-like barrel-sandwich hybrid" evidence="4">
    <location>
        <begin position="139"/>
        <end position="316"/>
    </location>
</feature>
<keyword evidence="2" id="KW-0175">Coiled coil</keyword>
<feature type="domain" description="CusB-like beta-barrel" evidence="5">
    <location>
        <begin position="335"/>
        <end position="403"/>
    </location>
</feature>
<dbReference type="InterPro" id="IPR058792">
    <property type="entry name" value="Beta-barrel_RND_2"/>
</dbReference>
<dbReference type="InterPro" id="IPR006143">
    <property type="entry name" value="RND_pump_MFP"/>
</dbReference>
<evidence type="ECO:0000256" key="2">
    <source>
        <dbReference type="SAM" id="Coils"/>
    </source>
</evidence>
<name>A0ABW7CF36_9CYAN</name>
<dbReference type="Gene3D" id="2.40.420.20">
    <property type="match status" value="1"/>
</dbReference>
<dbReference type="RefSeq" id="WP_393014393.1">
    <property type="nucleotide sequence ID" value="NZ_JAZAQF010000082.1"/>
</dbReference>
<reference evidence="7" key="1">
    <citation type="journal article" date="2024" name="Algal Res.">
        <title>Biochemical, toxicological and genomic investigation of a high-biomass producing Limnothrix strain isolated from Italian shallow drinking water reservoir.</title>
        <authorList>
            <person name="Simonazzi M."/>
            <person name="Shishido T.K."/>
            <person name="Delbaje E."/>
            <person name="Wahlsten M."/>
            <person name="Fewer D.P."/>
            <person name="Sivonen K."/>
            <person name="Pezzolesi L."/>
            <person name="Pistocchi R."/>
        </authorList>
    </citation>
    <scope>NUCLEOTIDE SEQUENCE [LARGE SCALE GENOMIC DNA]</scope>
    <source>
        <strain evidence="7">LRLZ20PSL1</strain>
    </source>
</reference>
<gene>
    <name evidence="6" type="ORF">VPK24_14370</name>
</gene>
<keyword evidence="7" id="KW-1185">Reference proteome</keyword>
<evidence type="ECO:0000313" key="7">
    <source>
        <dbReference type="Proteomes" id="UP001604335"/>
    </source>
</evidence>
<dbReference type="EMBL" id="JAZAQF010000082">
    <property type="protein sequence ID" value="MFG3818829.1"/>
    <property type="molecule type" value="Genomic_DNA"/>
</dbReference>
<sequence>MNNLSVPPMVSLGLPIGLDRSPQRRFRSGRCNHRPGPSAKLGFETDSETNSRVRLGFMSVTRGQRQVGPQSIRQRWLSGLCGLALLASGCQNAIPPSDAQPAPPGAANRAGPPSVDVALAKTATQQTTQDYSGTTQPFREVAVRSRVEGYVLDMRSDVGQPVRQGQLLARVDARLLTSEAVEAQAEVSARELEVASSQAQIGEAQAREGEAELQLQQAKSDLDRLERLFREGAIAEQSVENARTAVGTAAKALQAARQQVKTRQQTVAVARRRVAAQQAIADQARQRQDFALVRSPLSGRVLAKLLEPGSLAQPGSEIIRIGDFSQLKILVRLSDRSLAGVRLGQGARVRLDALPGQEFIGRVTAISPLGDAVARQVPVEITIPNPDGRLGSGLLARVSFAQAAAARVTIPERALAVADLADRAPGGPGGRGGRSAEAGQSAANAPVPTQGTVFVVQGEGEAVTVAPRLVQLGSRFDGQVQVLSGLQPGDRYVLRSSGPLAAGDRVRLSAISEPAR</sequence>
<evidence type="ECO:0000259" key="5">
    <source>
        <dbReference type="Pfam" id="PF25954"/>
    </source>
</evidence>
<dbReference type="Pfam" id="PF25917">
    <property type="entry name" value="BSH_RND"/>
    <property type="match status" value="1"/>
</dbReference>
<comment type="caution">
    <text evidence="6">The sequence shown here is derived from an EMBL/GenBank/DDBJ whole genome shotgun (WGS) entry which is preliminary data.</text>
</comment>
<accession>A0ABW7CF36</accession>
<dbReference type="Pfam" id="PF25954">
    <property type="entry name" value="Beta-barrel_RND_2"/>
    <property type="match status" value="1"/>
</dbReference>
<dbReference type="SUPFAM" id="SSF111369">
    <property type="entry name" value="HlyD-like secretion proteins"/>
    <property type="match status" value="2"/>
</dbReference>
<dbReference type="PANTHER" id="PTHR30469">
    <property type="entry name" value="MULTIDRUG RESISTANCE PROTEIN MDTA"/>
    <property type="match status" value="1"/>
</dbReference>
<dbReference type="Gene3D" id="2.40.30.170">
    <property type="match status" value="1"/>
</dbReference>
<comment type="similarity">
    <text evidence="1">Belongs to the membrane fusion protein (MFP) (TC 8.A.1) family.</text>
</comment>
<dbReference type="Gene3D" id="1.10.287.470">
    <property type="entry name" value="Helix hairpin bin"/>
    <property type="match status" value="1"/>
</dbReference>
<protein>
    <submittedName>
        <fullName evidence="6">Efflux RND transporter periplasmic adaptor subunit</fullName>
    </submittedName>
</protein>
<evidence type="ECO:0000313" key="6">
    <source>
        <dbReference type="EMBL" id="MFG3818829.1"/>
    </source>
</evidence>
<dbReference type="NCBIfam" id="TIGR01730">
    <property type="entry name" value="RND_mfp"/>
    <property type="match status" value="1"/>
</dbReference>
<feature type="region of interest" description="Disordered" evidence="3">
    <location>
        <begin position="421"/>
        <end position="445"/>
    </location>
</feature>
<dbReference type="PANTHER" id="PTHR30469:SF15">
    <property type="entry name" value="HLYD FAMILY OF SECRETION PROTEINS"/>
    <property type="match status" value="1"/>
</dbReference>
<feature type="region of interest" description="Disordered" evidence="3">
    <location>
        <begin position="15"/>
        <end position="48"/>
    </location>
</feature>
<dbReference type="InterPro" id="IPR058625">
    <property type="entry name" value="MdtA-like_BSH"/>
</dbReference>
<dbReference type="Gene3D" id="2.40.50.100">
    <property type="match status" value="1"/>
</dbReference>
<evidence type="ECO:0000256" key="1">
    <source>
        <dbReference type="ARBA" id="ARBA00009477"/>
    </source>
</evidence>
<feature type="coiled-coil region" evidence="2">
    <location>
        <begin position="201"/>
        <end position="228"/>
    </location>
</feature>
<evidence type="ECO:0000259" key="4">
    <source>
        <dbReference type="Pfam" id="PF25917"/>
    </source>
</evidence>
<dbReference type="Proteomes" id="UP001604335">
    <property type="component" value="Unassembled WGS sequence"/>
</dbReference>